<dbReference type="GO" id="GO:0003700">
    <property type="term" value="F:DNA-binding transcription factor activity"/>
    <property type="evidence" value="ECO:0007669"/>
    <property type="project" value="InterPro"/>
</dbReference>
<keyword evidence="2 6" id="KW-0238">DNA-binding</keyword>
<feature type="domain" description="HTH araC/xylS-type" evidence="5">
    <location>
        <begin position="202"/>
        <end position="300"/>
    </location>
</feature>
<proteinExistence type="predicted"/>
<evidence type="ECO:0000259" key="5">
    <source>
        <dbReference type="PROSITE" id="PS01124"/>
    </source>
</evidence>
<dbReference type="AlphaFoldDB" id="A0A7W9B0Z1"/>
<dbReference type="Pfam" id="PF12852">
    <property type="entry name" value="Cupin_6"/>
    <property type="match status" value="1"/>
</dbReference>
<dbReference type="InterPro" id="IPR018060">
    <property type="entry name" value="HTH_AraC"/>
</dbReference>
<dbReference type="EMBL" id="JACIJG010000026">
    <property type="protein sequence ID" value="MBB5704240.1"/>
    <property type="molecule type" value="Genomic_DNA"/>
</dbReference>
<sequence length="317" mass="35064">MMFNDPLSQLLNLMEASATMSVGLEACGRWAIDVPPVSALKCNIIRQGSCFLELQGERLMLAAGDCFLIGPDLPFVIRSDLNCSPIPAAEVFSQKAYKNHAKLDGGAGPGFLCHSGRMDLPLNSELLREILPSIVVIQAESIVAERLHWLTNRLEEELAGDVPGGAAMAIPIMQMIFIELIRSLPVMTERSWLSALSDPRIGGALMAIHRDPGHNWRLDELAGISHLSRSQFSARFRAAVGHSAMEYILRWRMMQAHKLLARPNMTIASVAAQLGYGSESAFIYAFRRILGTTPRRMQQQIRSSESPKKSNKDKKLQ</sequence>
<dbReference type="SMART" id="SM00342">
    <property type="entry name" value="HTH_ARAC"/>
    <property type="match status" value="1"/>
</dbReference>
<keyword evidence="7" id="KW-1185">Reference proteome</keyword>
<feature type="compositionally biased region" description="Basic and acidic residues" evidence="4">
    <location>
        <begin position="305"/>
        <end position="317"/>
    </location>
</feature>
<dbReference type="PANTHER" id="PTHR46796:SF7">
    <property type="entry name" value="ARAC FAMILY TRANSCRIPTIONAL REGULATOR"/>
    <property type="match status" value="1"/>
</dbReference>
<dbReference type="SUPFAM" id="SSF46689">
    <property type="entry name" value="Homeodomain-like"/>
    <property type="match status" value="2"/>
</dbReference>
<feature type="compositionally biased region" description="Polar residues" evidence="4">
    <location>
        <begin position="295"/>
        <end position="304"/>
    </location>
</feature>
<dbReference type="Gene3D" id="1.10.10.60">
    <property type="entry name" value="Homeodomain-like"/>
    <property type="match status" value="1"/>
</dbReference>
<comment type="caution">
    <text evidence="6">The sequence shown here is derived from an EMBL/GenBank/DDBJ whole genome shotgun (WGS) entry which is preliminary data.</text>
</comment>
<keyword evidence="3" id="KW-0804">Transcription</keyword>
<dbReference type="Proteomes" id="UP000555546">
    <property type="component" value="Unassembled WGS sequence"/>
</dbReference>
<dbReference type="GO" id="GO:0043565">
    <property type="term" value="F:sequence-specific DNA binding"/>
    <property type="evidence" value="ECO:0007669"/>
    <property type="project" value="InterPro"/>
</dbReference>
<evidence type="ECO:0000256" key="3">
    <source>
        <dbReference type="ARBA" id="ARBA00023163"/>
    </source>
</evidence>
<dbReference type="InterPro" id="IPR050204">
    <property type="entry name" value="AraC_XylS_family_regulators"/>
</dbReference>
<dbReference type="InterPro" id="IPR018062">
    <property type="entry name" value="HTH_AraC-typ_CS"/>
</dbReference>
<keyword evidence="1" id="KW-0805">Transcription regulation</keyword>
<reference evidence="6 7" key="1">
    <citation type="submission" date="2020-08" db="EMBL/GenBank/DDBJ databases">
        <title>Genomic Encyclopedia of Type Strains, Phase IV (KMG-IV): sequencing the most valuable type-strain genomes for metagenomic binning, comparative biology and taxonomic classification.</title>
        <authorList>
            <person name="Goeker M."/>
        </authorList>
    </citation>
    <scope>NUCLEOTIDE SEQUENCE [LARGE SCALE GENOMIC DNA]</scope>
    <source>
        <strain evidence="6 7">DSM 26944</strain>
    </source>
</reference>
<evidence type="ECO:0000313" key="6">
    <source>
        <dbReference type="EMBL" id="MBB5704240.1"/>
    </source>
</evidence>
<feature type="region of interest" description="Disordered" evidence="4">
    <location>
        <begin position="295"/>
        <end position="317"/>
    </location>
</feature>
<name>A0A7W9B0Z1_9HYPH</name>
<dbReference type="PANTHER" id="PTHR46796">
    <property type="entry name" value="HTH-TYPE TRANSCRIPTIONAL ACTIVATOR RHAS-RELATED"/>
    <property type="match status" value="1"/>
</dbReference>
<evidence type="ECO:0000313" key="7">
    <source>
        <dbReference type="Proteomes" id="UP000555546"/>
    </source>
</evidence>
<accession>A0A7W9B0Z1</accession>
<dbReference type="InterPro" id="IPR009057">
    <property type="entry name" value="Homeodomain-like_sf"/>
</dbReference>
<organism evidence="6 7">
    <name type="scientific">Brucella daejeonensis</name>
    <dbReference type="NCBI Taxonomy" id="659015"/>
    <lineage>
        <taxon>Bacteria</taxon>
        <taxon>Pseudomonadati</taxon>
        <taxon>Pseudomonadota</taxon>
        <taxon>Alphaproteobacteria</taxon>
        <taxon>Hyphomicrobiales</taxon>
        <taxon>Brucellaceae</taxon>
        <taxon>Brucella/Ochrobactrum group</taxon>
        <taxon>Brucella</taxon>
    </lineage>
</organism>
<dbReference type="PROSITE" id="PS01124">
    <property type="entry name" value="HTH_ARAC_FAMILY_2"/>
    <property type="match status" value="1"/>
</dbReference>
<gene>
    <name evidence="6" type="ORF">FHS76_004157</name>
</gene>
<dbReference type="Pfam" id="PF12833">
    <property type="entry name" value="HTH_18"/>
    <property type="match status" value="1"/>
</dbReference>
<dbReference type="InterPro" id="IPR032783">
    <property type="entry name" value="AraC_lig"/>
</dbReference>
<protein>
    <submittedName>
        <fullName evidence="6">AraC-like DNA-binding protein</fullName>
    </submittedName>
</protein>
<dbReference type="RefSeq" id="WP_183657372.1">
    <property type="nucleotide sequence ID" value="NZ_JACIJG010000026.1"/>
</dbReference>
<evidence type="ECO:0000256" key="2">
    <source>
        <dbReference type="ARBA" id="ARBA00023125"/>
    </source>
</evidence>
<dbReference type="PROSITE" id="PS00041">
    <property type="entry name" value="HTH_ARAC_FAMILY_1"/>
    <property type="match status" value="1"/>
</dbReference>
<evidence type="ECO:0000256" key="4">
    <source>
        <dbReference type="SAM" id="MobiDB-lite"/>
    </source>
</evidence>
<evidence type="ECO:0000256" key="1">
    <source>
        <dbReference type="ARBA" id="ARBA00023015"/>
    </source>
</evidence>